<keyword evidence="4" id="KW-0677">Repeat</keyword>
<sequence>MSNQDDYKAKETKPQLGERWPHGGIRGSGGWLTSDRVTSTYDLVEQMHFLYVRVVKARDLPLNPVTTSCDPYVQVRLGNYKGKTKHFEKRANPEWNQVFAFSKEKIQSSTLEVLVRDKEMLGRDDCIGRVVFDMNEVPTRVPPDSPLAPQWYRLENQTKGEVMVAVWMGTQADEAFPDAWHADAATVHGEGVYSVRSKVFVSPKLWYLRLNVIEAQDVEPEDKSQPPQVFVKAQVGNQILKTKVCPTKTTNPFWNEDLLFVAAEPFEDKLVITIESKTPSKDDQVGRLTLPLSTFEKRLDHRTVHSRWFNLEKYGFGFLEGDKRHEHKFSTRLHLRGCLEGGYHVLDESTLYISDVRPTARQLWKQPVGILEVGILSAQGVQGMKTKDGRKTTDAYCVAKYGLKWVRTRTILDSLSPKWNEQYTWEVYDPCTVITIGVFDNCHLGGGNDKAAKDSKIGKVRIRLSTLETYKIYTMSYPLLVLQPSGLKKTGELQLAFRFTCLSLAHTIYLYAHPLLPKMHYLHPFTVNQLDSLRYQAINIVAVRLARAEPPLGREVVEYMLDVDSHMWSMRRSKANFFRIVSLFSGAISISKWLEEVCKWKNPVTTILVHLLLFILICYPELILPTSFLYMFLIGIWNYRFRPRQPTHMDTKLSWAEAANQEELDEEFDTFPTSKPEITVKMRYDRLRSVAGRVQSVVGDIATQGERLQSLLSWRDQRATSLFIVFCLFAAIALYVTRFKIVALIAGMYYFRHPKFRTKFPSAPLSFFRRLPSRADNML</sequence>
<evidence type="ECO:0000256" key="2">
    <source>
        <dbReference type="ARBA" id="ARBA00007923"/>
    </source>
</evidence>
<proteinExistence type="inferred from homology"/>
<dbReference type="CDD" id="cd08379">
    <property type="entry name" value="C2D_MCTP_PRT_plant"/>
    <property type="match status" value="1"/>
</dbReference>
<dbReference type="InterPro" id="IPR035892">
    <property type="entry name" value="C2_domain_sf"/>
</dbReference>
<evidence type="ECO:0000259" key="10">
    <source>
        <dbReference type="PROSITE" id="PS50004"/>
    </source>
</evidence>
<gene>
    <name evidence="11" type="ORF">CEURO_LOCUS1981</name>
</gene>
<dbReference type="InterPro" id="IPR047259">
    <property type="entry name" value="QUIRKY-like"/>
</dbReference>
<keyword evidence="6 9" id="KW-1133">Transmembrane helix</keyword>
<keyword evidence="3 9" id="KW-0812">Transmembrane</keyword>
<feature type="transmembrane region" description="Helical" evidence="9">
    <location>
        <begin position="606"/>
        <end position="639"/>
    </location>
</feature>
<keyword evidence="5" id="KW-0106">Calcium</keyword>
<dbReference type="Pfam" id="PF08372">
    <property type="entry name" value="PRT_C"/>
    <property type="match status" value="1"/>
</dbReference>
<comment type="subcellular location">
    <subcellularLocation>
        <location evidence="1">Membrane</location>
        <topology evidence="1">Multi-pass membrane protein</topology>
    </subcellularLocation>
</comment>
<name>A0A9P0YK66_CUSEU</name>
<dbReference type="InterPro" id="IPR047257">
    <property type="entry name" value="C2B_MCTP_PRT_plant"/>
</dbReference>
<comment type="caution">
    <text evidence="11">The sequence shown here is derived from an EMBL/GenBank/DDBJ whole genome shotgun (WGS) entry which is preliminary data.</text>
</comment>
<accession>A0A9P0YK66</accession>
<evidence type="ECO:0000256" key="6">
    <source>
        <dbReference type="ARBA" id="ARBA00022989"/>
    </source>
</evidence>
<reference evidence="11" key="1">
    <citation type="submission" date="2022-07" db="EMBL/GenBank/DDBJ databases">
        <authorList>
            <person name="Macas J."/>
            <person name="Novak P."/>
            <person name="Neumann P."/>
        </authorList>
    </citation>
    <scope>NUCLEOTIDE SEQUENCE</scope>
</reference>
<feature type="transmembrane region" description="Helical" evidence="9">
    <location>
        <begin position="722"/>
        <end position="751"/>
    </location>
</feature>
<dbReference type="FunFam" id="2.60.40.150:FF:000128">
    <property type="entry name" value="C2 domain-containing protein"/>
    <property type="match status" value="1"/>
</dbReference>
<keyword evidence="7 9" id="KW-0472">Membrane</keyword>
<evidence type="ECO:0000256" key="8">
    <source>
        <dbReference type="SAM" id="MobiDB-lite"/>
    </source>
</evidence>
<evidence type="ECO:0000256" key="7">
    <source>
        <dbReference type="ARBA" id="ARBA00023136"/>
    </source>
</evidence>
<comment type="similarity">
    <text evidence="2">Belongs to the MCTP family.</text>
</comment>
<dbReference type="SUPFAM" id="SSF49562">
    <property type="entry name" value="C2 domain (Calcium/lipid-binding domain, CaLB)"/>
    <property type="match status" value="3"/>
</dbReference>
<feature type="domain" description="C2" evidence="10">
    <location>
        <begin position="352"/>
        <end position="477"/>
    </location>
</feature>
<dbReference type="Pfam" id="PF00168">
    <property type="entry name" value="C2"/>
    <property type="match status" value="3"/>
</dbReference>
<dbReference type="GO" id="GO:0016020">
    <property type="term" value="C:membrane"/>
    <property type="evidence" value="ECO:0007669"/>
    <property type="project" value="UniProtKB-SubCell"/>
</dbReference>
<dbReference type="Proteomes" id="UP001152484">
    <property type="component" value="Unassembled WGS sequence"/>
</dbReference>
<feature type="region of interest" description="Disordered" evidence="8">
    <location>
        <begin position="1"/>
        <end position="22"/>
    </location>
</feature>
<dbReference type="SMART" id="SM00239">
    <property type="entry name" value="C2"/>
    <property type="match status" value="3"/>
</dbReference>
<feature type="compositionally biased region" description="Basic and acidic residues" evidence="8">
    <location>
        <begin position="1"/>
        <end position="13"/>
    </location>
</feature>
<dbReference type="InterPro" id="IPR013583">
    <property type="entry name" value="MCTP_C"/>
</dbReference>
<dbReference type="AlphaFoldDB" id="A0A9P0YK66"/>
<keyword evidence="12" id="KW-1185">Reference proteome</keyword>
<protein>
    <recommendedName>
        <fullName evidence="10">C2 domain-containing protein</fullName>
    </recommendedName>
</protein>
<dbReference type="PANTHER" id="PTHR31425">
    <property type="entry name" value="PHOSPHORIBOSYLANTHRANILATE TRANSFERASE ISOFORM 1"/>
    <property type="match status" value="1"/>
</dbReference>
<evidence type="ECO:0000256" key="5">
    <source>
        <dbReference type="ARBA" id="ARBA00022837"/>
    </source>
</evidence>
<feature type="domain" description="C2" evidence="10">
    <location>
        <begin position="31"/>
        <end position="152"/>
    </location>
</feature>
<dbReference type="CDD" id="cd04019">
    <property type="entry name" value="C2C_MCTP_PRT_plant"/>
    <property type="match status" value="1"/>
</dbReference>
<evidence type="ECO:0000313" key="11">
    <source>
        <dbReference type="EMBL" id="CAH9062934.1"/>
    </source>
</evidence>
<dbReference type="InterPro" id="IPR000008">
    <property type="entry name" value="C2_dom"/>
</dbReference>
<dbReference type="InterPro" id="IPR047255">
    <property type="entry name" value="C2D_MCTP_PRT_plant"/>
</dbReference>
<feature type="domain" description="C2" evidence="10">
    <location>
        <begin position="187"/>
        <end position="309"/>
    </location>
</feature>
<evidence type="ECO:0000256" key="3">
    <source>
        <dbReference type="ARBA" id="ARBA00022692"/>
    </source>
</evidence>
<dbReference type="FunFam" id="2.60.40.150:FF:000119">
    <property type="entry name" value="C2 domain-containing protein"/>
    <property type="match status" value="1"/>
</dbReference>
<dbReference type="EMBL" id="CAMAPE010000004">
    <property type="protein sequence ID" value="CAH9062934.1"/>
    <property type="molecule type" value="Genomic_DNA"/>
</dbReference>
<dbReference type="PROSITE" id="PS50004">
    <property type="entry name" value="C2"/>
    <property type="match status" value="3"/>
</dbReference>
<dbReference type="OrthoDB" id="67700at2759"/>
<dbReference type="InterPro" id="IPR047258">
    <property type="entry name" value="C2C_MCTP_PRT_plant"/>
</dbReference>
<dbReference type="Gene3D" id="2.60.40.150">
    <property type="entry name" value="C2 domain"/>
    <property type="match status" value="3"/>
</dbReference>
<evidence type="ECO:0000256" key="1">
    <source>
        <dbReference type="ARBA" id="ARBA00004141"/>
    </source>
</evidence>
<dbReference type="CDD" id="cd08378">
    <property type="entry name" value="C2B_MCTP_PRT_plant"/>
    <property type="match status" value="1"/>
</dbReference>
<evidence type="ECO:0000313" key="12">
    <source>
        <dbReference type="Proteomes" id="UP001152484"/>
    </source>
</evidence>
<organism evidence="11 12">
    <name type="scientific">Cuscuta europaea</name>
    <name type="common">European dodder</name>
    <dbReference type="NCBI Taxonomy" id="41803"/>
    <lineage>
        <taxon>Eukaryota</taxon>
        <taxon>Viridiplantae</taxon>
        <taxon>Streptophyta</taxon>
        <taxon>Embryophyta</taxon>
        <taxon>Tracheophyta</taxon>
        <taxon>Spermatophyta</taxon>
        <taxon>Magnoliopsida</taxon>
        <taxon>eudicotyledons</taxon>
        <taxon>Gunneridae</taxon>
        <taxon>Pentapetalae</taxon>
        <taxon>asterids</taxon>
        <taxon>lamiids</taxon>
        <taxon>Solanales</taxon>
        <taxon>Convolvulaceae</taxon>
        <taxon>Cuscuteae</taxon>
        <taxon>Cuscuta</taxon>
        <taxon>Cuscuta subgen. Cuscuta</taxon>
    </lineage>
</organism>
<evidence type="ECO:0000256" key="9">
    <source>
        <dbReference type="SAM" id="Phobius"/>
    </source>
</evidence>
<dbReference type="FunFam" id="2.60.40.150:FF:000090">
    <property type="entry name" value="C2 domain-containing protein"/>
    <property type="match status" value="1"/>
</dbReference>
<dbReference type="PANTHER" id="PTHR31425:SF37">
    <property type="entry name" value="FT-INTERACTING PROTEIN 1"/>
    <property type="match status" value="1"/>
</dbReference>
<evidence type="ECO:0000256" key="4">
    <source>
        <dbReference type="ARBA" id="ARBA00022737"/>
    </source>
</evidence>